<reference evidence="3" key="1">
    <citation type="submission" date="2017-01" db="EMBL/GenBank/DDBJ databases">
        <authorList>
            <person name="Varghese N."/>
            <person name="Submissions S."/>
        </authorList>
    </citation>
    <scope>NUCLEOTIDE SEQUENCE [LARGE SCALE GENOMIC DNA]</scope>
    <source>
        <strain evidence="3">DSM 18017</strain>
    </source>
</reference>
<protein>
    <submittedName>
        <fullName evidence="2">Uncharacterized protein</fullName>
    </submittedName>
</protein>
<gene>
    <name evidence="2" type="ORF">SAMN05421786_101361</name>
</gene>
<feature type="transmembrane region" description="Helical" evidence="1">
    <location>
        <begin position="30"/>
        <end position="48"/>
    </location>
</feature>
<keyword evidence="3" id="KW-1185">Reference proteome</keyword>
<evidence type="ECO:0000313" key="3">
    <source>
        <dbReference type="Proteomes" id="UP000186744"/>
    </source>
</evidence>
<evidence type="ECO:0000256" key="1">
    <source>
        <dbReference type="SAM" id="Phobius"/>
    </source>
</evidence>
<accession>A0A1N7KBQ4</accession>
<evidence type="ECO:0000313" key="2">
    <source>
        <dbReference type="EMBL" id="SIS58940.1"/>
    </source>
</evidence>
<dbReference type="Proteomes" id="UP000186744">
    <property type="component" value="Unassembled WGS sequence"/>
</dbReference>
<dbReference type="RefSeq" id="WP_076549446.1">
    <property type="nucleotide sequence ID" value="NZ_FTOL01000001.1"/>
</dbReference>
<feature type="transmembrane region" description="Helical" evidence="1">
    <location>
        <begin position="6"/>
        <end position="23"/>
    </location>
</feature>
<keyword evidence="1" id="KW-1133">Transmembrane helix</keyword>
<keyword evidence="1" id="KW-0472">Membrane</keyword>
<sequence>MGIFTGVFIIIAAIIFFISRLKLSRAKKIVWSVISVLIILSLLVYFVIQGFERGRNMYAVPEEIPEQSLK</sequence>
<name>A0A1N7KBQ4_9FLAO</name>
<dbReference type="STRING" id="373668.SAMN05421786_101361"/>
<proteinExistence type="predicted"/>
<dbReference type="AlphaFoldDB" id="A0A1N7KBQ4"/>
<organism evidence="2 3">
    <name type="scientific">Chryseobacterium ureilyticum</name>
    <dbReference type="NCBI Taxonomy" id="373668"/>
    <lineage>
        <taxon>Bacteria</taxon>
        <taxon>Pseudomonadati</taxon>
        <taxon>Bacteroidota</taxon>
        <taxon>Flavobacteriia</taxon>
        <taxon>Flavobacteriales</taxon>
        <taxon>Weeksellaceae</taxon>
        <taxon>Chryseobacterium group</taxon>
        <taxon>Chryseobacterium</taxon>
    </lineage>
</organism>
<dbReference type="EMBL" id="FTOL01000001">
    <property type="protein sequence ID" value="SIS58940.1"/>
    <property type="molecule type" value="Genomic_DNA"/>
</dbReference>
<keyword evidence="1" id="KW-0812">Transmembrane</keyword>